<protein>
    <submittedName>
        <fullName evidence="1">Uncharacterized protein</fullName>
    </submittedName>
</protein>
<gene>
    <name evidence="1" type="ORF">ABE65_016240</name>
</gene>
<proteinExistence type="predicted"/>
<reference evidence="1 2" key="1">
    <citation type="submission" date="2016-04" db="EMBL/GenBank/DDBJ databases">
        <title>Complete genome sequence of Fictibacillus phosphorivorans G25-29, a strain toxic to nematodes.</title>
        <authorList>
            <person name="Zheng Z."/>
        </authorList>
    </citation>
    <scope>NUCLEOTIDE SEQUENCE [LARGE SCALE GENOMIC DNA]</scope>
    <source>
        <strain evidence="1 2">G25-29</strain>
    </source>
</reference>
<dbReference type="AlphaFoldDB" id="A0A168W710"/>
<dbReference type="EMBL" id="CP015378">
    <property type="protein sequence ID" value="ANC78265.1"/>
    <property type="molecule type" value="Genomic_DNA"/>
</dbReference>
<evidence type="ECO:0000313" key="2">
    <source>
        <dbReference type="Proteomes" id="UP000076623"/>
    </source>
</evidence>
<organism evidence="1 2">
    <name type="scientific">Fictibacillus phosphorivorans</name>
    <dbReference type="NCBI Taxonomy" id="1221500"/>
    <lineage>
        <taxon>Bacteria</taxon>
        <taxon>Bacillati</taxon>
        <taxon>Bacillota</taxon>
        <taxon>Bacilli</taxon>
        <taxon>Bacillales</taxon>
        <taxon>Fictibacillaceae</taxon>
        <taxon>Fictibacillus</taxon>
    </lineage>
</organism>
<evidence type="ECO:0000313" key="1">
    <source>
        <dbReference type="EMBL" id="ANC78265.1"/>
    </source>
</evidence>
<sequence length="391" mass="45894">MKNHIYQIEINNVSNSAAAQFKDLKYLIRESDLDKLIGESFPLQEFNLESKLLIDGSKELLSSFEKVDEEKLDIIEELKNIEYIGLSEDSEIILRFKNEVFHEDFNAAGVYDFSYDFLDNSFNMGKFSRFCISNSYNDLLKENITQLFDKLPSLKKQYRFIKNNNEWFLRGLTSTRYNNYDNHLAIYLTLISLHKYSQKNQTKFNLEKAFLTDSEINIFFIQQNPIKISNFGEIQFGVYVSNNEIKEGTFSLELRYTVINEQGKNFSGLSNFVFNISHSTGISNVKEKLAFSDKINELKEITIQHITNIKKSKLTENQLYMIFRKIHSSTQKLSKEARDKAKNYYDSSLVDNTLTIVDAFDKFNEITTDVEERIYLERIYNEVIKEFNNNQ</sequence>
<accession>A0A168W710</accession>
<dbReference type="RefSeq" id="WP_066397116.1">
    <property type="nucleotide sequence ID" value="NZ_CP015378.1"/>
</dbReference>
<name>A0A168W710_9BACL</name>
<keyword evidence="2" id="KW-1185">Reference proteome</keyword>
<dbReference type="Proteomes" id="UP000076623">
    <property type="component" value="Chromosome"/>
</dbReference>
<dbReference type="KEGG" id="fpn:ABE65_016240"/>